<dbReference type="RefSeq" id="WP_183987059.1">
    <property type="nucleotide sequence ID" value="NZ_JACHHG010000006.1"/>
</dbReference>
<protein>
    <submittedName>
        <fullName evidence="2">Lipopolysaccharide assembly outer membrane protein LptD (OstA)</fullName>
    </submittedName>
</protein>
<dbReference type="AlphaFoldDB" id="A0A841I0A5"/>
<sequence>MKRFLMLSAALAATALAASFAGFSVKPTGEQKLDITTGVTVLPQGGTVQDAKNGVNVDAKWIEFKDGDYLKAKSASLRTEQGGSLSAAQVDYNAKSGLLNASGNLQYTDARLKNLTAKSVVMETQRQLAVASGGVRGTQPGLQADTVVVDYGNNRALLYGNYRWENGKTRLRGDKDNSALLVSFADPNNLKVSTKVPADVLKAYSAYLK</sequence>
<gene>
    <name evidence="2" type="ORF">HNR42_001980</name>
</gene>
<organism evidence="2 3">
    <name type="scientific">Deinobacterium chartae</name>
    <dbReference type="NCBI Taxonomy" id="521158"/>
    <lineage>
        <taxon>Bacteria</taxon>
        <taxon>Thermotogati</taxon>
        <taxon>Deinococcota</taxon>
        <taxon>Deinococci</taxon>
        <taxon>Deinococcales</taxon>
        <taxon>Deinococcaceae</taxon>
        <taxon>Deinobacterium</taxon>
    </lineage>
</organism>
<keyword evidence="3" id="KW-1185">Reference proteome</keyword>
<dbReference type="Proteomes" id="UP000569951">
    <property type="component" value="Unassembled WGS sequence"/>
</dbReference>
<evidence type="ECO:0000256" key="1">
    <source>
        <dbReference type="SAM" id="SignalP"/>
    </source>
</evidence>
<evidence type="ECO:0000313" key="2">
    <source>
        <dbReference type="EMBL" id="MBB6098546.1"/>
    </source>
</evidence>
<proteinExistence type="predicted"/>
<feature type="signal peptide" evidence="1">
    <location>
        <begin position="1"/>
        <end position="17"/>
    </location>
</feature>
<name>A0A841I0A5_9DEIO</name>
<comment type="caution">
    <text evidence="2">The sequence shown here is derived from an EMBL/GenBank/DDBJ whole genome shotgun (WGS) entry which is preliminary data.</text>
</comment>
<reference evidence="2 3" key="1">
    <citation type="submission" date="2020-08" db="EMBL/GenBank/DDBJ databases">
        <title>Genomic Encyclopedia of Type Strains, Phase IV (KMG-IV): sequencing the most valuable type-strain genomes for metagenomic binning, comparative biology and taxonomic classification.</title>
        <authorList>
            <person name="Goeker M."/>
        </authorList>
    </citation>
    <scope>NUCLEOTIDE SEQUENCE [LARGE SCALE GENOMIC DNA]</scope>
    <source>
        <strain evidence="2 3">DSM 21458</strain>
    </source>
</reference>
<dbReference type="EMBL" id="JACHHG010000006">
    <property type="protein sequence ID" value="MBB6098546.1"/>
    <property type="molecule type" value="Genomic_DNA"/>
</dbReference>
<evidence type="ECO:0000313" key="3">
    <source>
        <dbReference type="Proteomes" id="UP000569951"/>
    </source>
</evidence>
<accession>A0A841I0A5</accession>
<feature type="chain" id="PRO_5033028813" evidence="1">
    <location>
        <begin position="18"/>
        <end position="209"/>
    </location>
</feature>
<keyword evidence="1" id="KW-0732">Signal</keyword>